<feature type="compositionally biased region" description="Basic residues" evidence="1">
    <location>
        <begin position="49"/>
        <end position="58"/>
    </location>
</feature>
<dbReference type="AlphaFoldDB" id="A0A7X0MSN5"/>
<organism evidence="2 3">
    <name type="scientific">Rhizobium soli</name>
    <dbReference type="NCBI Taxonomy" id="424798"/>
    <lineage>
        <taxon>Bacteria</taxon>
        <taxon>Pseudomonadati</taxon>
        <taxon>Pseudomonadota</taxon>
        <taxon>Alphaproteobacteria</taxon>
        <taxon>Hyphomicrobiales</taxon>
        <taxon>Rhizobiaceae</taxon>
        <taxon>Rhizobium/Agrobacterium group</taxon>
        <taxon>Rhizobium</taxon>
    </lineage>
</organism>
<evidence type="ECO:0000313" key="2">
    <source>
        <dbReference type="EMBL" id="MBB6510167.1"/>
    </source>
</evidence>
<evidence type="ECO:0000313" key="3">
    <source>
        <dbReference type="Proteomes" id="UP000585437"/>
    </source>
</evidence>
<feature type="region of interest" description="Disordered" evidence="1">
    <location>
        <begin position="39"/>
        <end position="100"/>
    </location>
</feature>
<accession>A0A7X0MSN5</accession>
<evidence type="ECO:0000256" key="1">
    <source>
        <dbReference type="SAM" id="MobiDB-lite"/>
    </source>
</evidence>
<proteinExistence type="predicted"/>
<keyword evidence="3" id="KW-1185">Reference proteome</keyword>
<comment type="caution">
    <text evidence="2">The sequence shown here is derived from an EMBL/GenBank/DDBJ whole genome shotgun (WGS) entry which is preliminary data.</text>
</comment>
<dbReference type="Proteomes" id="UP000585437">
    <property type="component" value="Unassembled WGS sequence"/>
</dbReference>
<gene>
    <name evidence="2" type="ORF">F4695_003553</name>
</gene>
<dbReference type="EMBL" id="JACHBU010000007">
    <property type="protein sequence ID" value="MBB6510167.1"/>
    <property type="molecule type" value="Genomic_DNA"/>
</dbReference>
<name>A0A7X0MSN5_9HYPH</name>
<protein>
    <submittedName>
        <fullName evidence="2">Uncharacterized protein</fullName>
    </submittedName>
</protein>
<feature type="compositionally biased region" description="Basic and acidic residues" evidence="1">
    <location>
        <begin position="82"/>
        <end position="92"/>
    </location>
</feature>
<sequence length="100" mass="11101">MKYSAYLATGLVGILVLTGISTANAQMMGAKPLSRGDVQLVQKQQGKQHMLKGHRGMKERRQGYRRHSDGYWYPPAAFASEAPKKKPGRSDKAPSPVRKF</sequence>
<dbReference type="RefSeq" id="WP_156461779.1">
    <property type="nucleotide sequence ID" value="NZ_JACHBU010000007.1"/>
</dbReference>
<reference evidence="2 3" key="1">
    <citation type="submission" date="2020-08" db="EMBL/GenBank/DDBJ databases">
        <title>The Agave Microbiome: Exploring the role of microbial communities in plant adaptations to desert environments.</title>
        <authorList>
            <person name="Partida-Martinez L.P."/>
        </authorList>
    </citation>
    <scope>NUCLEOTIDE SEQUENCE [LARGE SCALE GENOMIC DNA]</scope>
    <source>
        <strain evidence="2 3">AS3.12</strain>
    </source>
</reference>
<feature type="compositionally biased region" description="Basic and acidic residues" evidence="1">
    <location>
        <begin position="59"/>
        <end position="69"/>
    </location>
</feature>